<evidence type="ECO:0000313" key="2">
    <source>
        <dbReference type="EMBL" id="KAH0822344.1"/>
    </source>
</evidence>
<proteinExistence type="predicted"/>
<reference evidence="2" key="1">
    <citation type="journal article" date="2020" name="J Insects Food Feed">
        <title>The yellow mealworm (Tenebrio molitor) genome: a resource for the emerging insects as food and feed industry.</title>
        <authorList>
            <person name="Eriksson T."/>
            <person name="Andere A."/>
            <person name="Kelstrup H."/>
            <person name="Emery V."/>
            <person name="Picard C."/>
        </authorList>
    </citation>
    <scope>NUCLEOTIDE SEQUENCE</scope>
    <source>
        <strain evidence="2">Stoneville</strain>
        <tissue evidence="2">Whole head</tissue>
    </source>
</reference>
<organism evidence="2 3">
    <name type="scientific">Tenebrio molitor</name>
    <name type="common">Yellow mealworm beetle</name>
    <dbReference type="NCBI Taxonomy" id="7067"/>
    <lineage>
        <taxon>Eukaryota</taxon>
        <taxon>Metazoa</taxon>
        <taxon>Ecdysozoa</taxon>
        <taxon>Arthropoda</taxon>
        <taxon>Hexapoda</taxon>
        <taxon>Insecta</taxon>
        <taxon>Pterygota</taxon>
        <taxon>Neoptera</taxon>
        <taxon>Endopterygota</taxon>
        <taxon>Coleoptera</taxon>
        <taxon>Polyphaga</taxon>
        <taxon>Cucujiformia</taxon>
        <taxon>Tenebrionidae</taxon>
        <taxon>Tenebrio</taxon>
    </lineage>
</organism>
<accession>A0A8J6HWX7</accession>
<name>A0A8J6HWX7_TENMO</name>
<dbReference type="AlphaFoldDB" id="A0A8J6HWX7"/>
<gene>
    <name evidence="2" type="ORF">GEV33_000447</name>
</gene>
<comment type="caution">
    <text evidence="2">The sequence shown here is derived from an EMBL/GenBank/DDBJ whole genome shotgun (WGS) entry which is preliminary data.</text>
</comment>
<feature type="compositionally biased region" description="Pro residues" evidence="1">
    <location>
        <begin position="1"/>
        <end position="24"/>
    </location>
</feature>
<dbReference type="Proteomes" id="UP000719412">
    <property type="component" value="Unassembled WGS sequence"/>
</dbReference>
<feature type="region of interest" description="Disordered" evidence="1">
    <location>
        <begin position="1"/>
        <end position="36"/>
    </location>
</feature>
<evidence type="ECO:0000256" key="1">
    <source>
        <dbReference type="SAM" id="MobiDB-lite"/>
    </source>
</evidence>
<reference evidence="2" key="2">
    <citation type="submission" date="2021-08" db="EMBL/GenBank/DDBJ databases">
        <authorList>
            <person name="Eriksson T."/>
        </authorList>
    </citation>
    <scope>NUCLEOTIDE SEQUENCE</scope>
    <source>
        <strain evidence="2">Stoneville</strain>
        <tissue evidence="2">Whole head</tissue>
    </source>
</reference>
<dbReference type="EMBL" id="JABDTM020002854">
    <property type="protein sequence ID" value="KAH0822344.1"/>
    <property type="molecule type" value="Genomic_DNA"/>
</dbReference>
<evidence type="ECO:0000313" key="3">
    <source>
        <dbReference type="Proteomes" id="UP000719412"/>
    </source>
</evidence>
<sequence length="56" mass="5788">MPAPPNPPPDPPNPPPDPPNPPDPKAGRDAMFPGFGNVGLAALDKASNCQQEDGYL</sequence>
<protein>
    <submittedName>
        <fullName evidence="2">Uncharacterized protein</fullName>
    </submittedName>
</protein>
<keyword evidence="3" id="KW-1185">Reference proteome</keyword>